<protein>
    <submittedName>
        <fullName evidence="4">Uncharacterized protein LOC108670254</fullName>
    </submittedName>
</protein>
<feature type="region of interest" description="Disordered" evidence="2">
    <location>
        <begin position="494"/>
        <end position="518"/>
    </location>
</feature>
<dbReference type="GO" id="GO:0003729">
    <property type="term" value="F:mRNA binding"/>
    <property type="evidence" value="ECO:0007669"/>
    <property type="project" value="TreeGrafter"/>
</dbReference>
<dbReference type="OMA" id="ACVRRIN"/>
<feature type="region of interest" description="Disordered" evidence="2">
    <location>
        <begin position="763"/>
        <end position="782"/>
    </location>
</feature>
<feature type="region of interest" description="Disordered" evidence="2">
    <location>
        <begin position="292"/>
        <end position="323"/>
    </location>
</feature>
<dbReference type="GeneID" id="108670254"/>
<feature type="region of interest" description="Disordered" evidence="2">
    <location>
        <begin position="796"/>
        <end position="827"/>
    </location>
</feature>
<feature type="compositionally biased region" description="Polar residues" evidence="2">
    <location>
        <begin position="633"/>
        <end position="646"/>
    </location>
</feature>
<feature type="region of interest" description="Disordered" evidence="2">
    <location>
        <begin position="700"/>
        <end position="719"/>
    </location>
</feature>
<dbReference type="GO" id="GO:0005783">
    <property type="term" value="C:endoplasmic reticulum"/>
    <property type="evidence" value="ECO:0007669"/>
    <property type="project" value="TreeGrafter"/>
</dbReference>
<dbReference type="Proteomes" id="UP000694843">
    <property type="component" value="Unplaced"/>
</dbReference>
<dbReference type="RefSeq" id="XP_018013203.1">
    <property type="nucleotide sequence ID" value="XM_018157714.2"/>
</dbReference>
<dbReference type="AlphaFoldDB" id="A0A8B7NHU4"/>
<keyword evidence="1" id="KW-0175">Coiled coil</keyword>
<dbReference type="KEGG" id="hazt:108670254"/>
<reference evidence="4" key="1">
    <citation type="submission" date="2025-08" db="UniProtKB">
        <authorList>
            <consortium name="RefSeq"/>
        </authorList>
    </citation>
    <scope>IDENTIFICATION</scope>
    <source>
        <tissue evidence="4">Whole organism</tissue>
    </source>
</reference>
<accession>A0A8B7NHU4</accession>
<feature type="compositionally biased region" description="Polar residues" evidence="2">
    <location>
        <begin position="764"/>
        <end position="782"/>
    </location>
</feature>
<sequence>MANFTCHKSMTSKPEGAMTTNKISVLTSLHKCDDHISSLKTLIQKNLREMSILQEKKKKFEESREKLCEQQPKLQEQLQKTIEAIAKSETECFNLKKKLPYLSREAILDNIKHLELQLRLHNYRPREEELMLKEITKLQDSVPLLEEYRTCVQQNRKHRNDRVKLVSQRNAGYDTLQTLLPKIDALAVLLAKEQISLQENRSGLEEVQKHKLSLLEVAQRQLEKRERRKADAERRKSKKPALKPASADPEPLPVTPRRLVAIERDVYGPQLDACHRLLPYCRSLVPPSLTSDLAPDHPSLSSQCKETKLPSHSSNFSSSQEDGKFYSKPQEIEEFASTRPKSLQHLKKRARNKNKMNIKHPPDVIGLFMDLGINVPRYTVDIPAVLVDIEQKLNYFELLNEQLYLNAVKAAKAHGDEVDIVHVISNKNQIPKKKNKHFVSGFMQNEEIGGQNDNTDGFRSHKTYNIYESDLEIDPLEAKSPMRLYSSVAKTPLTPMMKSSDSEFEGGQKSDVQDSDSNTIQAETLKPSSTTDQIASCLESPQDFVTNHSDENGTRIKENFCIVPTIDLPQDGIADHPELEGQALPSAVACVSKSTERRTITEEDCESGVFENEPKCKPNSSKISHNEQDKLSSDPNGFQKSENKTSGTRACEIINENYIDFPNIVVDQVVVSPAEHFVPIDQSCSSVSSSSSGCSCAGSSSSASTKSLSPAFTAPRDLSLNTDPIEKQLPLTSDHLLLGYDSIGVCHASSSLQVGDTEALKMHQLQSKPRPTSLDLSSSHNSVHCNRERISISSSSKLGQSTILPKNLKSPSNNRNVDNKNSDTVSTKETEAMSGFCALSPLQAAAIGSVSTNSSASYASITSKNF</sequence>
<gene>
    <name evidence="4" type="primary">LOC108670254</name>
</gene>
<evidence type="ECO:0000256" key="2">
    <source>
        <dbReference type="SAM" id="MobiDB-lite"/>
    </source>
</evidence>
<dbReference type="InterPro" id="IPR039604">
    <property type="entry name" value="Bfr1"/>
</dbReference>
<dbReference type="GO" id="GO:0008298">
    <property type="term" value="P:intracellular mRNA localization"/>
    <property type="evidence" value="ECO:0007669"/>
    <property type="project" value="TreeGrafter"/>
</dbReference>
<keyword evidence="3" id="KW-1185">Reference proteome</keyword>
<name>A0A8B7NHU4_HYAAZ</name>
<dbReference type="GO" id="GO:1990904">
    <property type="term" value="C:ribonucleoprotein complex"/>
    <property type="evidence" value="ECO:0007669"/>
    <property type="project" value="TreeGrafter"/>
</dbReference>
<evidence type="ECO:0000313" key="4">
    <source>
        <dbReference type="RefSeq" id="XP_018013203.1"/>
    </source>
</evidence>
<feature type="compositionally biased region" description="Polar residues" evidence="2">
    <location>
        <begin position="299"/>
        <end position="320"/>
    </location>
</feature>
<dbReference type="PANTHER" id="PTHR31027:SF2">
    <property type="entry name" value="LEBERCILIN DOMAIN-CONTAINING PROTEIN"/>
    <property type="match status" value="1"/>
</dbReference>
<evidence type="ECO:0000256" key="1">
    <source>
        <dbReference type="SAM" id="Coils"/>
    </source>
</evidence>
<proteinExistence type="predicted"/>
<feature type="compositionally biased region" description="Polar residues" evidence="2">
    <location>
        <begin position="797"/>
        <end position="816"/>
    </location>
</feature>
<organism evidence="3 4">
    <name type="scientific">Hyalella azteca</name>
    <name type="common">Amphipod</name>
    <dbReference type="NCBI Taxonomy" id="294128"/>
    <lineage>
        <taxon>Eukaryota</taxon>
        <taxon>Metazoa</taxon>
        <taxon>Ecdysozoa</taxon>
        <taxon>Arthropoda</taxon>
        <taxon>Crustacea</taxon>
        <taxon>Multicrustacea</taxon>
        <taxon>Malacostraca</taxon>
        <taxon>Eumalacostraca</taxon>
        <taxon>Peracarida</taxon>
        <taxon>Amphipoda</taxon>
        <taxon>Senticaudata</taxon>
        <taxon>Talitrida</taxon>
        <taxon>Talitroidea</taxon>
        <taxon>Hyalellidae</taxon>
        <taxon>Hyalella</taxon>
    </lineage>
</organism>
<feature type="compositionally biased region" description="Basic and acidic residues" evidence="2">
    <location>
        <begin position="817"/>
        <end position="827"/>
    </location>
</feature>
<feature type="region of interest" description="Disordered" evidence="2">
    <location>
        <begin position="223"/>
        <end position="253"/>
    </location>
</feature>
<feature type="region of interest" description="Disordered" evidence="2">
    <location>
        <begin position="604"/>
        <end position="646"/>
    </location>
</feature>
<feature type="coiled-coil region" evidence="1">
    <location>
        <begin position="43"/>
        <end position="70"/>
    </location>
</feature>
<dbReference type="OrthoDB" id="6374253at2759"/>
<evidence type="ECO:0000313" key="3">
    <source>
        <dbReference type="Proteomes" id="UP000694843"/>
    </source>
</evidence>
<dbReference type="GO" id="GO:0042175">
    <property type="term" value="C:nuclear outer membrane-endoplasmic reticulum membrane network"/>
    <property type="evidence" value="ECO:0007669"/>
    <property type="project" value="TreeGrafter"/>
</dbReference>
<feature type="compositionally biased region" description="Basic and acidic residues" evidence="2">
    <location>
        <begin position="223"/>
        <end position="234"/>
    </location>
</feature>
<dbReference type="PANTHER" id="PTHR31027">
    <property type="entry name" value="NUCLEAR SEGREGATION PROTEIN BFR1"/>
    <property type="match status" value="1"/>
</dbReference>